<evidence type="ECO:0000256" key="1">
    <source>
        <dbReference type="ARBA" id="ARBA00004141"/>
    </source>
</evidence>
<feature type="domain" description="ABC transmembrane type-1" evidence="11">
    <location>
        <begin position="901"/>
        <end position="1176"/>
    </location>
</feature>
<feature type="transmembrane region" description="Helical" evidence="9">
    <location>
        <begin position="200"/>
        <end position="224"/>
    </location>
</feature>
<dbReference type="CDD" id="cd03244">
    <property type="entry name" value="ABCC_MRP_domain2"/>
    <property type="match status" value="1"/>
</dbReference>
<evidence type="ECO:0000313" key="12">
    <source>
        <dbReference type="EMBL" id="KAK2595795.1"/>
    </source>
</evidence>
<feature type="region of interest" description="Disordered" evidence="8">
    <location>
        <begin position="581"/>
        <end position="621"/>
    </location>
</feature>
<evidence type="ECO:0000256" key="6">
    <source>
        <dbReference type="ARBA" id="ARBA00022989"/>
    </source>
</evidence>
<reference evidence="12" key="1">
    <citation type="submission" date="2023-06" db="EMBL/GenBank/DDBJ databases">
        <title>Conoideocrella luteorostrata (Hypocreales: Clavicipitaceae), a potential biocontrol fungus for elongate hemlock scale in United States Christmas tree production areas.</title>
        <authorList>
            <person name="Barrett H."/>
            <person name="Lovett B."/>
            <person name="Macias A.M."/>
            <person name="Stajich J.E."/>
            <person name="Kasson M.T."/>
        </authorList>
    </citation>
    <scope>NUCLEOTIDE SEQUENCE</scope>
    <source>
        <strain evidence="12">ARSEF 14590</strain>
    </source>
</reference>
<evidence type="ECO:0000259" key="11">
    <source>
        <dbReference type="PROSITE" id="PS50929"/>
    </source>
</evidence>
<sequence length="1479" mass="164113">MADPPEMKELKAPDAVAAAVQPTNEERHDQPSDPEDGDLHVDDKILSRGIGVKDDETGDTEEEENEEKNQNQLDATHSYATDASVATGAPSTVQPPPSKPWYKKMNPLRWGAIPPVPKERIVSREYDAGLFSKLTFQWMTPLMTTGYKRPLEKGDLWSVNPNRAVEPLTHKVKESFQRRVKNGEKNPLFWALHETFKFEFWLGGFCALFTSVLQVIAPFTLRFLIQFATDAYAANVSGGPPPPIGHGIGLTIGITAMQIIQAFGISHFIFRGMMMGGQSRAVLIGLIYEKAMVISGRARAGGTKALMMPETDEVHGNEKGKEKVSIDEKAGRSKKNSRKSKRGLPSQDGLGWANGRIVNLMSVDTYRIDQACALFHTIWTSPIVCLITLVLLLVNLTYSALAGFALLVIGIPALTKAIQSLFRRRKAINKITDQRVSLMQEILQSVRFVKYFGWEKAFIARLGEIRAKEIYSIQVLLAIRNGINAVSMSLPIFASMLSFIVYSVTSHDLAPAEVFSSLALFNGLRIPLNLLPLVLGQVTDGWSSMKRIEEFLKQEEQEEEVIHRPDGESAVEMIDAGFTWERTTAKDPEKGTTRDGGKHKQSAKGETPASTPAEPHDSASTLAEEREPFALQDMNFQIKRNELVAVIGTVGSGKSSLLAALAGDMRKTQGDVVYGASRSFCPQYAWIQNTTLQNNITFGKEMNRPWYREVIKACALQADLEMLPNGDQTEIGERGITISGGQKQRLNIARAIYFDADIVLMDDPLSAVDAHVGRHIFDNAILGLLKDKCRILATHQLWVLNRCDRIIWMDGGRIQAVDTFDNLMRDHKGFQTLMETTAVEEKQEEPEVVAPADLAEERKKRRANKKGAALMQQEEKAQASVPWSVYGAYVRASGSIFNAPLVIIILVVSQGANIATGLWLSWWTSNKFGYSTGEYIGIYAALGFVQALLMFAFSVSLSVLGTNSSKVMLRDAVQRVLRAPMSFFDTTPLGRITNRFSRDVDVMDNNLTDAIRMYFLTLVMITSVFVLIIAYFHWFAIALVPLYCVFIFSASYYRASAREVKRFESVLRSNVFAKFGEGLSGVASIRAYGLKNHFINELRRAIDEMDGAYFLTFSNQRWLSFRLDMVGTALVFTVAILVVTSRFNVNPSIGGLVLSYILSIVQMLQFSIRQLAEVENGMNAVERLQHYGTELEEEAPLHTVDVRETWPEKGEIIFDNVEMRYRENLPLVLQGLSMNIRGGERIGIIGRTGAGKSSIMSTLFRLVEISGGTISIDGINISTVGLYDLRSRLAIIPQDPTLFRGTVRSNLDPFNEHTDLELWSALRQADLIPADASIADRLTDSSRINLDSIVEEDGLNFSLGQRQLMALARALVRGSQIIVCDEATSSVDMETDDKIQNTMATGFKGKTLLCIAHRLRTIIGYDRICVMDAGQIAEMDTPIALWQGGGIFRSMCDRSGIRPEDIQGAREGIAALDASGANI</sequence>
<feature type="compositionally biased region" description="Basic and acidic residues" evidence="8">
    <location>
        <begin position="312"/>
        <end position="331"/>
    </location>
</feature>
<feature type="transmembrane region" description="Helical" evidence="9">
    <location>
        <begin position="1123"/>
        <end position="1143"/>
    </location>
</feature>
<dbReference type="InterPro" id="IPR003439">
    <property type="entry name" value="ABC_transporter-like_ATP-bd"/>
</dbReference>
<dbReference type="PROSITE" id="PS00211">
    <property type="entry name" value="ABC_TRANSPORTER_1"/>
    <property type="match status" value="2"/>
</dbReference>
<dbReference type="Pfam" id="PF00005">
    <property type="entry name" value="ABC_tran"/>
    <property type="match status" value="2"/>
</dbReference>
<dbReference type="PANTHER" id="PTHR24223:SF464">
    <property type="entry name" value="ABC-TYPE TRANSPORTER CICA"/>
    <property type="match status" value="1"/>
</dbReference>
<feature type="compositionally biased region" description="Basic and acidic residues" evidence="8">
    <location>
        <begin position="24"/>
        <end position="55"/>
    </location>
</feature>
<keyword evidence="7 9" id="KW-0472">Membrane</keyword>
<dbReference type="InterPro" id="IPR017871">
    <property type="entry name" value="ABC_transporter-like_CS"/>
</dbReference>
<comment type="caution">
    <text evidence="12">The sequence shown here is derived from an EMBL/GenBank/DDBJ whole genome shotgun (WGS) entry which is preliminary data.</text>
</comment>
<dbReference type="FunFam" id="3.40.50.300:FF:000565">
    <property type="entry name" value="ABC bile acid transporter"/>
    <property type="match status" value="1"/>
</dbReference>
<dbReference type="FunFam" id="1.20.1560.10:FF:000010">
    <property type="entry name" value="Multidrug resistance-associated ABC transporter"/>
    <property type="match status" value="1"/>
</dbReference>
<evidence type="ECO:0000313" key="13">
    <source>
        <dbReference type="Proteomes" id="UP001251528"/>
    </source>
</evidence>
<evidence type="ECO:0000256" key="5">
    <source>
        <dbReference type="ARBA" id="ARBA00022840"/>
    </source>
</evidence>
<feature type="transmembrane region" description="Helical" evidence="9">
    <location>
        <begin position="371"/>
        <end position="394"/>
    </location>
</feature>
<dbReference type="Proteomes" id="UP001251528">
    <property type="component" value="Unassembled WGS sequence"/>
</dbReference>
<feature type="compositionally biased region" description="Basic and acidic residues" evidence="8">
    <location>
        <begin position="1"/>
        <end position="12"/>
    </location>
</feature>
<protein>
    <submittedName>
        <fullName evidence="12">ATP-binding cassette transporter yor1</fullName>
    </submittedName>
</protein>
<feature type="transmembrane region" description="Helical" evidence="9">
    <location>
        <begin position="1013"/>
        <end position="1032"/>
    </location>
</feature>
<dbReference type="Pfam" id="PF00664">
    <property type="entry name" value="ABC_membrane"/>
    <property type="match status" value="2"/>
</dbReference>
<dbReference type="CDD" id="cd18597">
    <property type="entry name" value="ABC_6TM_YOR1_D1_like"/>
    <property type="match status" value="1"/>
</dbReference>
<comment type="subcellular location">
    <subcellularLocation>
        <location evidence="1">Membrane</location>
        <topology evidence="1">Multi-pass membrane protein</topology>
    </subcellularLocation>
</comment>
<dbReference type="Gene3D" id="3.40.50.300">
    <property type="entry name" value="P-loop containing nucleotide triphosphate hydrolases"/>
    <property type="match status" value="2"/>
</dbReference>
<feature type="domain" description="ABC transmembrane type-1" evidence="11">
    <location>
        <begin position="201"/>
        <end position="540"/>
    </location>
</feature>
<feature type="transmembrane region" description="Helical" evidence="9">
    <location>
        <begin position="901"/>
        <end position="924"/>
    </location>
</feature>
<proteinExistence type="predicted"/>
<feature type="compositionally biased region" description="Basic and acidic residues" evidence="8">
    <location>
        <begin position="583"/>
        <end position="598"/>
    </location>
</feature>
<keyword evidence="6 9" id="KW-1133">Transmembrane helix</keyword>
<organism evidence="12 13">
    <name type="scientific">Conoideocrella luteorostrata</name>
    <dbReference type="NCBI Taxonomy" id="1105319"/>
    <lineage>
        <taxon>Eukaryota</taxon>
        <taxon>Fungi</taxon>
        <taxon>Dikarya</taxon>
        <taxon>Ascomycota</taxon>
        <taxon>Pezizomycotina</taxon>
        <taxon>Sordariomycetes</taxon>
        <taxon>Hypocreomycetidae</taxon>
        <taxon>Hypocreales</taxon>
        <taxon>Clavicipitaceae</taxon>
        <taxon>Conoideocrella</taxon>
    </lineage>
</organism>
<dbReference type="GO" id="GO:0016020">
    <property type="term" value="C:membrane"/>
    <property type="evidence" value="ECO:0007669"/>
    <property type="project" value="UniProtKB-SubCell"/>
</dbReference>
<dbReference type="CDD" id="cd03250">
    <property type="entry name" value="ABCC_MRP_domain1"/>
    <property type="match status" value="1"/>
</dbReference>
<feature type="compositionally biased region" description="Acidic residues" evidence="8">
    <location>
        <begin position="56"/>
        <end position="66"/>
    </location>
</feature>
<dbReference type="Gene3D" id="1.20.1560.10">
    <property type="entry name" value="ABC transporter type 1, transmembrane domain"/>
    <property type="match status" value="2"/>
</dbReference>
<keyword evidence="2" id="KW-0813">Transport</keyword>
<dbReference type="CDD" id="cd18606">
    <property type="entry name" value="ABC_6TM_YOR1_D2_like"/>
    <property type="match status" value="1"/>
</dbReference>
<feature type="transmembrane region" description="Helical" evidence="9">
    <location>
        <begin position="482"/>
        <end position="502"/>
    </location>
</feature>
<gene>
    <name evidence="12" type="primary">YOR1</name>
    <name evidence="12" type="ORF">QQS21_006558</name>
</gene>
<evidence type="ECO:0000256" key="4">
    <source>
        <dbReference type="ARBA" id="ARBA00022741"/>
    </source>
</evidence>
<dbReference type="SMART" id="SM00382">
    <property type="entry name" value="AAA"/>
    <property type="match status" value="2"/>
</dbReference>
<feature type="transmembrane region" description="Helical" evidence="9">
    <location>
        <begin position="400"/>
        <end position="418"/>
    </location>
</feature>
<dbReference type="PANTHER" id="PTHR24223">
    <property type="entry name" value="ATP-BINDING CASSETTE SUB-FAMILY C"/>
    <property type="match status" value="1"/>
</dbReference>
<feature type="region of interest" description="Disordered" evidence="8">
    <location>
        <begin position="1"/>
        <end position="72"/>
    </location>
</feature>
<dbReference type="InterPro" id="IPR011527">
    <property type="entry name" value="ABC1_TM_dom"/>
</dbReference>
<keyword evidence="13" id="KW-1185">Reference proteome</keyword>
<feature type="transmembrane region" description="Helical" evidence="9">
    <location>
        <begin position="244"/>
        <end position="270"/>
    </location>
</feature>
<evidence type="ECO:0000256" key="2">
    <source>
        <dbReference type="ARBA" id="ARBA00022448"/>
    </source>
</evidence>
<dbReference type="SUPFAM" id="SSF90123">
    <property type="entry name" value="ABC transporter transmembrane region"/>
    <property type="match status" value="2"/>
</dbReference>
<evidence type="ECO:0000256" key="9">
    <source>
        <dbReference type="SAM" id="Phobius"/>
    </source>
</evidence>
<dbReference type="GO" id="GO:0140359">
    <property type="term" value="F:ABC-type transporter activity"/>
    <property type="evidence" value="ECO:0007669"/>
    <property type="project" value="InterPro"/>
</dbReference>
<feature type="transmembrane region" description="Helical" evidence="9">
    <location>
        <begin position="936"/>
        <end position="960"/>
    </location>
</feature>
<accession>A0AAJ0CMR1</accession>
<dbReference type="EMBL" id="JASWJB010000123">
    <property type="protein sequence ID" value="KAK2595795.1"/>
    <property type="molecule type" value="Genomic_DNA"/>
</dbReference>
<dbReference type="FunFam" id="3.40.50.300:FF:002040">
    <property type="entry name" value="ABC multidrug transporter (Eurofung)"/>
    <property type="match status" value="1"/>
</dbReference>
<keyword evidence="3 9" id="KW-0812">Transmembrane</keyword>
<feature type="region of interest" description="Disordered" evidence="8">
    <location>
        <begin position="307"/>
        <end position="347"/>
    </location>
</feature>
<dbReference type="InterPro" id="IPR003593">
    <property type="entry name" value="AAA+_ATPase"/>
</dbReference>
<dbReference type="InterPro" id="IPR036640">
    <property type="entry name" value="ABC1_TM_sf"/>
</dbReference>
<dbReference type="SUPFAM" id="SSF52540">
    <property type="entry name" value="P-loop containing nucleoside triphosphate hydrolases"/>
    <property type="match status" value="2"/>
</dbReference>
<feature type="domain" description="ABC transporter" evidence="10">
    <location>
        <begin position="613"/>
        <end position="836"/>
    </location>
</feature>
<feature type="transmembrane region" description="Helical" evidence="9">
    <location>
        <begin position="514"/>
        <end position="536"/>
    </location>
</feature>
<dbReference type="GO" id="GO:0016887">
    <property type="term" value="F:ATP hydrolysis activity"/>
    <property type="evidence" value="ECO:0007669"/>
    <property type="project" value="InterPro"/>
</dbReference>
<dbReference type="InterPro" id="IPR050173">
    <property type="entry name" value="ABC_transporter_C-like"/>
</dbReference>
<keyword evidence="4" id="KW-0547">Nucleotide-binding</keyword>
<feature type="transmembrane region" description="Helical" evidence="9">
    <location>
        <begin position="1038"/>
        <end position="1055"/>
    </location>
</feature>
<feature type="domain" description="ABC transporter" evidence="10">
    <location>
        <begin position="1212"/>
        <end position="1454"/>
    </location>
</feature>
<evidence type="ECO:0000259" key="10">
    <source>
        <dbReference type="PROSITE" id="PS50893"/>
    </source>
</evidence>
<name>A0AAJ0CMR1_9HYPO</name>
<evidence type="ECO:0000256" key="8">
    <source>
        <dbReference type="SAM" id="MobiDB-lite"/>
    </source>
</evidence>
<evidence type="ECO:0000256" key="3">
    <source>
        <dbReference type="ARBA" id="ARBA00022692"/>
    </source>
</evidence>
<dbReference type="PROSITE" id="PS50893">
    <property type="entry name" value="ABC_TRANSPORTER_2"/>
    <property type="match status" value="2"/>
</dbReference>
<keyword evidence="5 12" id="KW-0067">ATP-binding</keyword>
<feature type="compositionally biased region" description="Basic residues" evidence="8">
    <location>
        <begin position="332"/>
        <end position="342"/>
    </location>
</feature>
<dbReference type="InterPro" id="IPR027417">
    <property type="entry name" value="P-loop_NTPase"/>
</dbReference>
<dbReference type="GO" id="GO:0005524">
    <property type="term" value="F:ATP binding"/>
    <property type="evidence" value="ECO:0007669"/>
    <property type="project" value="UniProtKB-KW"/>
</dbReference>
<dbReference type="PROSITE" id="PS50929">
    <property type="entry name" value="ABC_TM1F"/>
    <property type="match status" value="2"/>
</dbReference>
<evidence type="ECO:0000256" key="7">
    <source>
        <dbReference type="ARBA" id="ARBA00023136"/>
    </source>
</evidence>